<dbReference type="PANTHER" id="PTHR22602">
    <property type="entry name" value="TRANSFERASE CAF17, MITOCHONDRIAL-RELATED"/>
    <property type="match status" value="1"/>
</dbReference>
<protein>
    <submittedName>
        <fullName evidence="2">tRNA-modifying protein YgfZ</fullName>
    </submittedName>
</protein>
<evidence type="ECO:0000313" key="2">
    <source>
        <dbReference type="EMBL" id="AXR07212.1"/>
    </source>
</evidence>
<dbReference type="Proteomes" id="UP000262073">
    <property type="component" value="Chromosome"/>
</dbReference>
<dbReference type="GO" id="GO:0016226">
    <property type="term" value="P:iron-sulfur cluster assembly"/>
    <property type="evidence" value="ECO:0007669"/>
    <property type="project" value="TreeGrafter"/>
</dbReference>
<dbReference type="SUPFAM" id="SSF101790">
    <property type="entry name" value="Aminomethyltransferase beta-barrel domain"/>
    <property type="match status" value="1"/>
</dbReference>
<name>A0A346NNV5_9ALTE</name>
<dbReference type="Gene3D" id="3.30.70.1630">
    <property type="match status" value="1"/>
</dbReference>
<proteinExistence type="predicted"/>
<dbReference type="InterPro" id="IPR048451">
    <property type="entry name" value="YgfZ_barrel"/>
</dbReference>
<dbReference type="InterPro" id="IPR017703">
    <property type="entry name" value="YgfZ/GCV_T_CS"/>
</dbReference>
<dbReference type="InterPro" id="IPR045179">
    <property type="entry name" value="YgfZ/GcvT"/>
</dbReference>
<evidence type="ECO:0000259" key="1">
    <source>
        <dbReference type="Pfam" id="PF21130"/>
    </source>
</evidence>
<dbReference type="KEGG" id="salm:D0Y50_13145"/>
<feature type="domain" description="tRNA-modifying protein YgfZ-like beta-barrel" evidence="1">
    <location>
        <begin position="241"/>
        <end position="306"/>
    </location>
</feature>
<dbReference type="NCBIfam" id="NF007110">
    <property type="entry name" value="PRK09559.1"/>
    <property type="match status" value="1"/>
</dbReference>
<organism evidence="2 3">
    <name type="scientific">Salinimonas sediminis</name>
    <dbReference type="NCBI Taxonomy" id="2303538"/>
    <lineage>
        <taxon>Bacteria</taxon>
        <taxon>Pseudomonadati</taxon>
        <taxon>Pseudomonadota</taxon>
        <taxon>Gammaproteobacteria</taxon>
        <taxon>Alteromonadales</taxon>
        <taxon>Alteromonadaceae</taxon>
        <taxon>Alteromonas/Salinimonas group</taxon>
        <taxon>Salinimonas</taxon>
    </lineage>
</organism>
<evidence type="ECO:0000313" key="3">
    <source>
        <dbReference type="Proteomes" id="UP000262073"/>
    </source>
</evidence>
<reference evidence="2 3" key="1">
    <citation type="submission" date="2018-08" db="EMBL/GenBank/DDBJ databases">
        <title>Salinimonas sediminis sp. nov., a piezophilic bacterium isolated from a deep-sea sediment sample from the New Britain Trench.</title>
        <authorList>
            <person name="Cao J."/>
        </authorList>
    </citation>
    <scope>NUCLEOTIDE SEQUENCE [LARGE SCALE GENOMIC DNA]</scope>
    <source>
        <strain evidence="2 3">N102</strain>
    </source>
</reference>
<accession>A0A346NNV5</accession>
<dbReference type="NCBIfam" id="TIGR03317">
    <property type="entry name" value="ygfZ_signature"/>
    <property type="match status" value="1"/>
</dbReference>
<dbReference type="Gene3D" id="3.30.70.1400">
    <property type="entry name" value="Aminomethyltransferase beta-barrel domains"/>
    <property type="match status" value="1"/>
</dbReference>
<sequence length="333" mass="36623">MNLPARLSELADSFVIPLEHYGLISVTGEEKESYLHGQLTVDINKLSAGQARRSAHCDFKGKTWSLQNVVRYDQQILLSLPKEVLDISLAQLNKYGVFSKVDIVDASDSLHQVAFRGTSACQWFTDAGIAMPAEPLGVTAYDNGVVIRLDRPDDVFMAILPAKDAAALATFAQQHDAIAVYAAGVFEALSIEQGIPQFGAAHSNEYVPQMMNVQALQGIDFSKGCYMGQEVVARTRYLGRNKRAAYVFKLEAGVSIKPDAIVEKQLGENWRRGGAIIRQATLGQETWLLAVLNNDTTQDDVFRLADAPEHLFSVQPLPYSIDEPKGNERVRPG</sequence>
<dbReference type="Gene3D" id="2.40.30.160">
    <property type="match status" value="1"/>
</dbReference>
<dbReference type="RefSeq" id="WP_117317343.1">
    <property type="nucleotide sequence ID" value="NZ_CP031769.1"/>
</dbReference>
<keyword evidence="3" id="KW-1185">Reference proteome</keyword>
<dbReference type="OrthoDB" id="9796287at2"/>
<dbReference type="AlphaFoldDB" id="A0A346NNV5"/>
<dbReference type="InterPro" id="IPR029043">
    <property type="entry name" value="GcvT/YgfZ_C"/>
</dbReference>
<dbReference type="SUPFAM" id="SSF103025">
    <property type="entry name" value="Folate-binding domain"/>
    <property type="match status" value="1"/>
</dbReference>
<dbReference type="Pfam" id="PF21130">
    <property type="entry name" value="YgfZ_barrel"/>
    <property type="match status" value="1"/>
</dbReference>
<dbReference type="PANTHER" id="PTHR22602:SF0">
    <property type="entry name" value="TRANSFERASE CAF17, MITOCHONDRIAL-RELATED"/>
    <property type="match status" value="1"/>
</dbReference>
<dbReference type="EMBL" id="CP031769">
    <property type="protein sequence ID" value="AXR07212.1"/>
    <property type="molecule type" value="Genomic_DNA"/>
</dbReference>
<gene>
    <name evidence="2" type="primary">ygfZ</name>
    <name evidence="2" type="ORF">D0Y50_13145</name>
</gene>